<reference evidence="10 11" key="1">
    <citation type="submission" date="2018-08" db="EMBL/GenBank/DDBJ databases">
        <title>Genomic investigation of the strawberry pathogen Phytophthora fragariae indicates pathogenicity is determined by transcriptional variation in three key races.</title>
        <authorList>
            <person name="Adams T.M."/>
            <person name="Armitage A.D."/>
            <person name="Sobczyk M.K."/>
            <person name="Bates H.J."/>
            <person name="Dunwell J.M."/>
            <person name="Nellist C.F."/>
            <person name="Harrison R.J."/>
        </authorList>
    </citation>
    <scope>NUCLEOTIDE SEQUENCE [LARGE SCALE GENOMIC DNA]</scope>
    <source>
        <strain evidence="9 12">A4</strain>
        <strain evidence="8 13">BC-1</strain>
        <strain evidence="7 17">BC-23</strain>
        <strain evidence="6 11">NOV-27</strain>
        <strain evidence="5 14">NOV-5</strain>
        <strain evidence="4 15">NOV-71</strain>
        <strain evidence="1 10">NOV-9</strain>
        <strain evidence="3 18">ONT-3</strain>
        <strain evidence="2 16">SCRP245</strain>
    </source>
</reference>
<evidence type="ECO:0000313" key="17">
    <source>
        <dbReference type="Proteomes" id="UP000476176"/>
    </source>
</evidence>
<dbReference type="Proteomes" id="UP000488956">
    <property type="component" value="Unassembled WGS sequence"/>
</dbReference>
<dbReference type="EMBL" id="QXFW01000672">
    <property type="protein sequence ID" value="KAE9005758.1"/>
    <property type="molecule type" value="Genomic_DNA"/>
</dbReference>
<evidence type="ECO:0000313" key="14">
    <source>
        <dbReference type="Proteomes" id="UP000440732"/>
    </source>
</evidence>
<evidence type="ECO:0000313" key="11">
    <source>
        <dbReference type="Proteomes" id="UP000433483"/>
    </source>
</evidence>
<evidence type="ECO:0000313" key="18">
    <source>
        <dbReference type="Proteomes" id="UP000488956"/>
    </source>
</evidence>
<accession>A0A6A3ER30</accession>
<proteinExistence type="predicted"/>
<dbReference type="EMBL" id="QXGB01000697">
    <property type="protein sequence ID" value="KAE9206724.1"/>
    <property type="molecule type" value="Genomic_DNA"/>
</dbReference>
<evidence type="ECO:0000313" key="6">
    <source>
        <dbReference type="EMBL" id="KAE9206724.1"/>
    </source>
</evidence>
<evidence type="ECO:0000313" key="10">
    <source>
        <dbReference type="Proteomes" id="UP000429523"/>
    </source>
</evidence>
<evidence type="ECO:0000313" key="1">
    <source>
        <dbReference type="EMBL" id="KAE8935972.1"/>
    </source>
</evidence>
<dbReference type="Proteomes" id="UP000433483">
    <property type="component" value="Unassembled WGS sequence"/>
</dbReference>
<evidence type="ECO:0000313" key="5">
    <source>
        <dbReference type="EMBL" id="KAE9142876.1"/>
    </source>
</evidence>
<dbReference type="Proteomes" id="UP000441208">
    <property type="component" value="Unassembled WGS sequence"/>
</dbReference>
<dbReference type="AlphaFoldDB" id="A0A6A3ER30"/>
<evidence type="ECO:0000313" key="4">
    <source>
        <dbReference type="EMBL" id="KAE9106974.1"/>
    </source>
</evidence>
<keyword evidence="11" id="KW-1185">Reference proteome</keyword>
<evidence type="ECO:0000313" key="13">
    <source>
        <dbReference type="Proteomes" id="UP000440367"/>
    </source>
</evidence>
<evidence type="ECO:0000313" key="12">
    <source>
        <dbReference type="Proteomes" id="UP000437068"/>
    </source>
</evidence>
<dbReference type="EMBL" id="QXFZ01000720">
    <property type="protein sequence ID" value="KAE9106974.1"/>
    <property type="molecule type" value="Genomic_DNA"/>
</dbReference>
<dbReference type="Proteomes" id="UP000437068">
    <property type="component" value="Unassembled WGS sequence"/>
</dbReference>
<dbReference type="EMBL" id="QXGF01000759">
    <property type="protein sequence ID" value="KAE8935972.1"/>
    <property type="molecule type" value="Genomic_DNA"/>
</dbReference>
<dbReference type="Proteomes" id="UP000440367">
    <property type="component" value="Unassembled WGS sequence"/>
</dbReference>
<protein>
    <submittedName>
        <fullName evidence="1">Uncharacterized protein</fullName>
    </submittedName>
</protein>
<dbReference type="EMBL" id="QXGE01000675">
    <property type="protein sequence ID" value="KAE9306133.1"/>
    <property type="molecule type" value="Genomic_DNA"/>
</dbReference>
<evidence type="ECO:0000313" key="7">
    <source>
        <dbReference type="EMBL" id="KAE9224721.1"/>
    </source>
</evidence>
<evidence type="ECO:0000313" key="2">
    <source>
        <dbReference type="EMBL" id="KAE9005758.1"/>
    </source>
</evidence>
<dbReference type="Proteomes" id="UP000440732">
    <property type="component" value="Unassembled WGS sequence"/>
</dbReference>
<gene>
    <name evidence="9" type="ORF">PF001_g12275</name>
    <name evidence="8" type="ORF">PF002_g14326</name>
    <name evidence="7" type="ORF">PF004_g12129</name>
    <name evidence="6" type="ORF">PF005_g12897</name>
    <name evidence="5" type="ORF">PF006_g12063</name>
    <name evidence="4" type="ORF">PF007_g13210</name>
    <name evidence="1" type="ORF">PF009_g14102</name>
    <name evidence="3" type="ORF">PF010_g12523</name>
    <name evidence="2" type="ORF">PF011_g11900</name>
</gene>
<organism evidence="1 10">
    <name type="scientific">Phytophthora fragariae</name>
    <dbReference type="NCBI Taxonomy" id="53985"/>
    <lineage>
        <taxon>Eukaryota</taxon>
        <taxon>Sar</taxon>
        <taxon>Stramenopiles</taxon>
        <taxon>Oomycota</taxon>
        <taxon>Peronosporomycetes</taxon>
        <taxon>Peronosporales</taxon>
        <taxon>Peronosporaceae</taxon>
        <taxon>Phytophthora</taxon>
    </lineage>
</organism>
<evidence type="ECO:0000313" key="15">
    <source>
        <dbReference type="Proteomes" id="UP000441208"/>
    </source>
</evidence>
<dbReference type="EMBL" id="QXGA01000663">
    <property type="protein sequence ID" value="KAE9142876.1"/>
    <property type="molecule type" value="Genomic_DNA"/>
</dbReference>
<comment type="caution">
    <text evidence="1">The sequence shown here is derived from an EMBL/GenBank/DDBJ whole genome shotgun (WGS) entry which is preliminary data.</text>
</comment>
<dbReference type="EMBL" id="QXGC01000683">
    <property type="protein sequence ID" value="KAE9224721.1"/>
    <property type="molecule type" value="Genomic_DNA"/>
</dbReference>
<dbReference type="EMBL" id="QXGD01000759">
    <property type="protein sequence ID" value="KAE9225687.1"/>
    <property type="molecule type" value="Genomic_DNA"/>
</dbReference>
<evidence type="ECO:0000313" key="8">
    <source>
        <dbReference type="EMBL" id="KAE9225687.1"/>
    </source>
</evidence>
<evidence type="ECO:0000313" key="3">
    <source>
        <dbReference type="EMBL" id="KAE9106718.1"/>
    </source>
</evidence>
<sequence length="69" mass="7706">MTCCPWGGFHRLQLAACAALQSRAASCSHLPVYTSLKMTGHFISDRGDIQKSVWSFRRRSSGDIFRTIS</sequence>
<dbReference type="Proteomes" id="UP000429523">
    <property type="component" value="Unassembled WGS sequence"/>
</dbReference>
<name>A0A6A3ER30_9STRA</name>
<dbReference type="Proteomes" id="UP000476176">
    <property type="component" value="Unassembled WGS sequence"/>
</dbReference>
<evidence type="ECO:0000313" key="16">
    <source>
        <dbReference type="Proteomes" id="UP000460718"/>
    </source>
</evidence>
<dbReference type="EMBL" id="QXFX01000701">
    <property type="protein sequence ID" value="KAE9106718.1"/>
    <property type="molecule type" value="Genomic_DNA"/>
</dbReference>
<evidence type="ECO:0000313" key="9">
    <source>
        <dbReference type="EMBL" id="KAE9306133.1"/>
    </source>
</evidence>
<dbReference type="Proteomes" id="UP000460718">
    <property type="component" value="Unassembled WGS sequence"/>
</dbReference>